<name>A0AAD6SLJ6_9AGAR</name>
<evidence type="ECO:0000256" key="1">
    <source>
        <dbReference type="SAM" id="MobiDB-lite"/>
    </source>
</evidence>
<evidence type="ECO:0000313" key="2">
    <source>
        <dbReference type="EMBL" id="KAJ7030181.1"/>
    </source>
</evidence>
<feature type="compositionally biased region" description="Pro residues" evidence="1">
    <location>
        <begin position="201"/>
        <end position="212"/>
    </location>
</feature>
<evidence type="ECO:0000313" key="3">
    <source>
        <dbReference type="Proteomes" id="UP001218188"/>
    </source>
</evidence>
<feature type="compositionally biased region" description="Basic and acidic residues" evidence="1">
    <location>
        <begin position="272"/>
        <end position="284"/>
    </location>
</feature>
<dbReference type="AlphaFoldDB" id="A0AAD6SLJ6"/>
<feature type="region of interest" description="Disordered" evidence="1">
    <location>
        <begin position="199"/>
        <end position="370"/>
    </location>
</feature>
<feature type="compositionally biased region" description="Polar residues" evidence="1">
    <location>
        <begin position="68"/>
        <end position="87"/>
    </location>
</feature>
<sequence length="562" mass="58710">MTDLSPPPSQDIVAAIAALEAQGISLAAPLITLRNYHVAALRRTPSASARPGVAQRHTPAQAPRTPLADNTSSSSTPLPRATQTATESQRRPRASSLPSDKILRTLVLLPPLGNNASAASPVLRLPSNVSNASNAMTATASASDELNTTSPTQELDTVSPAHSNASSATLIGASPSKVLSPLRISTDLDLDLDFDMGCPSPLTPCPSSPSPPSNSLGKRNTRTEDTEEEDANANAQKRIRLTIKVPGRGGGGGEGGGGGGGGGGPVHLWTPECKRKGDRVRENADSSIGAMPCQQGSCPSCDAQQQGEGSGGASGSNEMDLDDPSTSGPQTRSATSKKSKAKASKAKSGKAKNSKRKLKEAGWCEDPNGGPPITKTAGNFLASLLHVWNSKGRAALETLLKGPSTSPTLTSCDPTAAASDSAYTAATYDPTDTAAVIKRLDMLSAKSHILDLDRMLTLIQLSLNVDRFVFSFPHLFRIQPDRSIPKSEIRAAALKGEFLGKSELARTYTKTDTARTTFCDHVSWGQRFAFLCGAGTTGTLGLHRQRSDTWPAAGRDMMGTCP</sequence>
<feature type="compositionally biased region" description="Gly residues" evidence="1">
    <location>
        <begin position="247"/>
        <end position="265"/>
    </location>
</feature>
<reference evidence="2" key="1">
    <citation type="submission" date="2023-03" db="EMBL/GenBank/DDBJ databases">
        <title>Massive genome expansion in bonnet fungi (Mycena s.s.) driven by repeated elements and novel gene families across ecological guilds.</title>
        <authorList>
            <consortium name="Lawrence Berkeley National Laboratory"/>
            <person name="Harder C.B."/>
            <person name="Miyauchi S."/>
            <person name="Viragh M."/>
            <person name="Kuo A."/>
            <person name="Thoen E."/>
            <person name="Andreopoulos B."/>
            <person name="Lu D."/>
            <person name="Skrede I."/>
            <person name="Drula E."/>
            <person name="Henrissat B."/>
            <person name="Morin E."/>
            <person name="Kohler A."/>
            <person name="Barry K."/>
            <person name="LaButti K."/>
            <person name="Morin E."/>
            <person name="Salamov A."/>
            <person name="Lipzen A."/>
            <person name="Mereny Z."/>
            <person name="Hegedus B."/>
            <person name="Baldrian P."/>
            <person name="Stursova M."/>
            <person name="Weitz H."/>
            <person name="Taylor A."/>
            <person name="Grigoriev I.V."/>
            <person name="Nagy L.G."/>
            <person name="Martin F."/>
            <person name="Kauserud H."/>
        </authorList>
    </citation>
    <scope>NUCLEOTIDE SEQUENCE</scope>
    <source>
        <strain evidence="2">CBHHK200</strain>
    </source>
</reference>
<keyword evidence="3" id="KW-1185">Reference proteome</keyword>
<dbReference type="EMBL" id="JARJCM010000093">
    <property type="protein sequence ID" value="KAJ7030181.1"/>
    <property type="molecule type" value="Genomic_DNA"/>
</dbReference>
<feature type="region of interest" description="Disordered" evidence="1">
    <location>
        <begin position="139"/>
        <end position="168"/>
    </location>
</feature>
<gene>
    <name evidence="2" type="ORF">C8F04DRAFT_1236635</name>
</gene>
<feature type="compositionally biased region" description="Basic residues" evidence="1">
    <location>
        <begin position="335"/>
        <end position="358"/>
    </location>
</feature>
<feature type="compositionally biased region" description="Polar residues" evidence="1">
    <location>
        <begin position="144"/>
        <end position="168"/>
    </location>
</feature>
<feature type="region of interest" description="Disordered" evidence="1">
    <location>
        <begin position="47"/>
        <end position="97"/>
    </location>
</feature>
<organism evidence="2 3">
    <name type="scientific">Mycena alexandri</name>
    <dbReference type="NCBI Taxonomy" id="1745969"/>
    <lineage>
        <taxon>Eukaryota</taxon>
        <taxon>Fungi</taxon>
        <taxon>Dikarya</taxon>
        <taxon>Basidiomycota</taxon>
        <taxon>Agaricomycotina</taxon>
        <taxon>Agaricomycetes</taxon>
        <taxon>Agaricomycetidae</taxon>
        <taxon>Agaricales</taxon>
        <taxon>Marasmiineae</taxon>
        <taxon>Mycenaceae</taxon>
        <taxon>Mycena</taxon>
    </lineage>
</organism>
<proteinExistence type="predicted"/>
<comment type="caution">
    <text evidence="2">The sequence shown here is derived from an EMBL/GenBank/DDBJ whole genome shotgun (WGS) entry which is preliminary data.</text>
</comment>
<accession>A0AAD6SLJ6</accession>
<dbReference type="Proteomes" id="UP001218188">
    <property type="component" value="Unassembled WGS sequence"/>
</dbReference>
<protein>
    <submittedName>
        <fullName evidence="2">Uncharacterized protein</fullName>
    </submittedName>
</protein>